<dbReference type="EMBL" id="JAWDGP010001750">
    <property type="protein sequence ID" value="KAK3788667.1"/>
    <property type="molecule type" value="Genomic_DNA"/>
</dbReference>
<sequence length="114" mass="12554">MSRRKQLFGNDIGPSNRGHGCLDGTSPQHQSLADGNEHGSDVRSHEKSSVPTSRLIPRSPCQIILQKHGTWREIEIALTCPVWSRQTAKETVDNSGFEKDVAVVLMRHSALPTA</sequence>
<reference evidence="2" key="1">
    <citation type="journal article" date="2023" name="G3 (Bethesda)">
        <title>A reference genome for the long-term kleptoplast-retaining sea slug Elysia crispata morphotype clarki.</title>
        <authorList>
            <person name="Eastman K.E."/>
            <person name="Pendleton A.L."/>
            <person name="Shaikh M.A."/>
            <person name="Suttiyut T."/>
            <person name="Ogas R."/>
            <person name="Tomko P."/>
            <person name="Gavelis G."/>
            <person name="Widhalm J.R."/>
            <person name="Wisecaver J.H."/>
        </authorList>
    </citation>
    <scope>NUCLEOTIDE SEQUENCE</scope>
    <source>
        <strain evidence="2">ECLA1</strain>
    </source>
</reference>
<evidence type="ECO:0000313" key="3">
    <source>
        <dbReference type="Proteomes" id="UP001283361"/>
    </source>
</evidence>
<feature type="region of interest" description="Disordered" evidence="1">
    <location>
        <begin position="1"/>
        <end position="54"/>
    </location>
</feature>
<evidence type="ECO:0000313" key="2">
    <source>
        <dbReference type="EMBL" id="KAK3788667.1"/>
    </source>
</evidence>
<protein>
    <submittedName>
        <fullName evidence="2">Uncharacterized protein</fullName>
    </submittedName>
</protein>
<dbReference type="Proteomes" id="UP001283361">
    <property type="component" value="Unassembled WGS sequence"/>
</dbReference>
<dbReference type="AlphaFoldDB" id="A0AAE1AL35"/>
<comment type="caution">
    <text evidence="2">The sequence shown here is derived from an EMBL/GenBank/DDBJ whole genome shotgun (WGS) entry which is preliminary data.</text>
</comment>
<feature type="compositionally biased region" description="Basic and acidic residues" evidence="1">
    <location>
        <begin position="35"/>
        <end position="48"/>
    </location>
</feature>
<organism evidence="2 3">
    <name type="scientific">Elysia crispata</name>
    <name type="common">lettuce slug</name>
    <dbReference type="NCBI Taxonomy" id="231223"/>
    <lineage>
        <taxon>Eukaryota</taxon>
        <taxon>Metazoa</taxon>
        <taxon>Spiralia</taxon>
        <taxon>Lophotrochozoa</taxon>
        <taxon>Mollusca</taxon>
        <taxon>Gastropoda</taxon>
        <taxon>Heterobranchia</taxon>
        <taxon>Euthyneura</taxon>
        <taxon>Panpulmonata</taxon>
        <taxon>Sacoglossa</taxon>
        <taxon>Placobranchoidea</taxon>
        <taxon>Plakobranchidae</taxon>
        <taxon>Elysia</taxon>
    </lineage>
</organism>
<name>A0AAE1AL35_9GAST</name>
<evidence type="ECO:0000256" key="1">
    <source>
        <dbReference type="SAM" id="MobiDB-lite"/>
    </source>
</evidence>
<proteinExistence type="predicted"/>
<gene>
    <name evidence="2" type="ORF">RRG08_016686</name>
</gene>
<accession>A0AAE1AL35</accession>
<keyword evidence="3" id="KW-1185">Reference proteome</keyword>